<feature type="non-terminal residue" evidence="2">
    <location>
        <position position="101"/>
    </location>
</feature>
<evidence type="ECO:0000313" key="2">
    <source>
        <dbReference type="EMBL" id="OAQ32744.1"/>
    </source>
</evidence>
<evidence type="ECO:0000256" key="1">
    <source>
        <dbReference type="SAM" id="SignalP"/>
    </source>
</evidence>
<evidence type="ECO:0000313" key="3">
    <source>
        <dbReference type="Proteomes" id="UP000078512"/>
    </source>
</evidence>
<keyword evidence="1" id="KW-0732">Signal</keyword>
<proteinExistence type="predicted"/>
<dbReference type="Proteomes" id="UP000078512">
    <property type="component" value="Unassembled WGS sequence"/>
</dbReference>
<protein>
    <recommendedName>
        <fullName evidence="4">Secreted protein</fullName>
    </recommendedName>
</protein>
<gene>
    <name evidence="2" type="ORF">K457DRAFT_122940</name>
</gene>
<feature type="chain" id="PRO_5008276678" description="Secreted protein" evidence="1">
    <location>
        <begin position="27"/>
        <end position="101"/>
    </location>
</feature>
<feature type="signal peptide" evidence="1">
    <location>
        <begin position="1"/>
        <end position="26"/>
    </location>
</feature>
<dbReference type="AlphaFoldDB" id="A0A197K8K6"/>
<accession>A0A197K8K6</accession>
<keyword evidence="3" id="KW-1185">Reference proteome</keyword>
<organism evidence="2 3">
    <name type="scientific">Linnemannia elongata AG-77</name>
    <dbReference type="NCBI Taxonomy" id="1314771"/>
    <lineage>
        <taxon>Eukaryota</taxon>
        <taxon>Fungi</taxon>
        <taxon>Fungi incertae sedis</taxon>
        <taxon>Mucoromycota</taxon>
        <taxon>Mortierellomycotina</taxon>
        <taxon>Mortierellomycetes</taxon>
        <taxon>Mortierellales</taxon>
        <taxon>Mortierellaceae</taxon>
        <taxon>Linnemannia</taxon>
    </lineage>
</organism>
<evidence type="ECO:0008006" key="4">
    <source>
        <dbReference type="Google" id="ProtNLM"/>
    </source>
</evidence>
<sequence length="101" mass="11525">MHLFSPFLSLSLFSFCFIFLLPRLFALAGVGTIGSQQQCNTISLPFRWDPVFLNRPWDSNLATSSKCHDYASSTRPKNVDCKDWMVPQLEQRGIGRQVQTL</sequence>
<reference evidence="2 3" key="1">
    <citation type="submission" date="2016-05" db="EMBL/GenBank/DDBJ databases">
        <title>Genome sequencing reveals origins of a unique bacterial endosymbiosis in the earliest lineages of terrestrial Fungi.</title>
        <authorList>
            <consortium name="DOE Joint Genome Institute"/>
            <person name="Uehling J."/>
            <person name="Gryganskyi A."/>
            <person name="Hameed K."/>
            <person name="Tschaplinski T."/>
            <person name="Misztal P."/>
            <person name="Wu S."/>
            <person name="Desiro A."/>
            <person name="Vande Pol N."/>
            <person name="Du Z.-Y."/>
            <person name="Zienkiewicz A."/>
            <person name="Zienkiewicz K."/>
            <person name="Morin E."/>
            <person name="Tisserant E."/>
            <person name="Splivallo R."/>
            <person name="Hainaut M."/>
            <person name="Henrissat B."/>
            <person name="Ohm R."/>
            <person name="Kuo A."/>
            <person name="Yan J."/>
            <person name="Lipzen A."/>
            <person name="Nolan M."/>
            <person name="Labutti K."/>
            <person name="Barry K."/>
            <person name="Goldstein A."/>
            <person name="Labbe J."/>
            <person name="Schadt C."/>
            <person name="Tuskan G."/>
            <person name="Grigoriev I."/>
            <person name="Martin F."/>
            <person name="Vilgalys R."/>
            <person name="Bonito G."/>
        </authorList>
    </citation>
    <scope>NUCLEOTIDE SEQUENCE [LARGE SCALE GENOMIC DNA]</scope>
    <source>
        <strain evidence="2 3">AG-77</strain>
    </source>
</reference>
<name>A0A197K8K6_9FUNG</name>
<dbReference type="EMBL" id="KV442023">
    <property type="protein sequence ID" value="OAQ32744.1"/>
    <property type="molecule type" value="Genomic_DNA"/>
</dbReference>